<proteinExistence type="predicted"/>
<name>A0A1F6G4Z7_9BACT</name>
<evidence type="ECO:0000313" key="2">
    <source>
        <dbReference type="Proteomes" id="UP000176867"/>
    </source>
</evidence>
<accession>A0A1F6G4Z7</accession>
<dbReference type="AlphaFoldDB" id="A0A1F6G4Z7"/>
<comment type="caution">
    <text evidence="1">The sequence shown here is derived from an EMBL/GenBank/DDBJ whole genome shotgun (WGS) entry which is preliminary data.</text>
</comment>
<dbReference type="EMBL" id="MFMU01000011">
    <property type="protein sequence ID" value="OGG93194.1"/>
    <property type="molecule type" value="Genomic_DNA"/>
</dbReference>
<sequence>MMYLVGETRPNQSSVLDRASEFSGLIGIIGYEDTEQRIGYPGSDVWMPELLKRSIPRERIVPIMGSLIQMGDKEIIHTLSEMRAMVRHTKELGIRNIIMVAPRFHILRAFMSGAFALSESFPELRLFPVLGTPLDWNDKSSHSQGLLTGIRADFLVEEMTRIYDYHEQGNLLDPEDVLAYMDRRDTI</sequence>
<protein>
    <recommendedName>
        <fullName evidence="3">DUF218 domain-containing protein</fullName>
    </recommendedName>
</protein>
<organism evidence="1 2">
    <name type="scientific">Candidatus Kaiserbacteria bacterium RIFOXYD1_FULL_47_14</name>
    <dbReference type="NCBI Taxonomy" id="1798533"/>
    <lineage>
        <taxon>Bacteria</taxon>
        <taxon>Candidatus Kaiseribacteriota</taxon>
    </lineage>
</organism>
<dbReference type="STRING" id="1798533.A2609_02965"/>
<evidence type="ECO:0000313" key="1">
    <source>
        <dbReference type="EMBL" id="OGG93194.1"/>
    </source>
</evidence>
<reference evidence="1 2" key="1">
    <citation type="journal article" date="2016" name="Nat. Commun.">
        <title>Thousands of microbial genomes shed light on interconnected biogeochemical processes in an aquifer system.</title>
        <authorList>
            <person name="Anantharaman K."/>
            <person name="Brown C.T."/>
            <person name="Hug L.A."/>
            <person name="Sharon I."/>
            <person name="Castelle C.J."/>
            <person name="Probst A.J."/>
            <person name="Thomas B.C."/>
            <person name="Singh A."/>
            <person name="Wilkins M.J."/>
            <person name="Karaoz U."/>
            <person name="Brodie E.L."/>
            <person name="Williams K.H."/>
            <person name="Hubbard S.S."/>
            <person name="Banfield J.F."/>
        </authorList>
    </citation>
    <scope>NUCLEOTIDE SEQUENCE [LARGE SCALE GENOMIC DNA]</scope>
</reference>
<gene>
    <name evidence="1" type="ORF">A2609_02965</name>
</gene>
<dbReference type="Proteomes" id="UP000176867">
    <property type="component" value="Unassembled WGS sequence"/>
</dbReference>
<evidence type="ECO:0008006" key="3">
    <source>
        <dbReference type="Google" id="ProtNLM"/>
    </source>
</evidence>